<feature type="transmembrane region" description="Helical" evidence="9">
    <location>
        <begin position="93"/>
        <end position="111"/>
    </location>
</feature>
<dbReference type="CDD" id="cd06261">
    <property type="entry name" value="TM_PBP2"/>
    <property type="match status" value="1"/>
</dbReference>
<comment type="similarity">
    <text evidence="2">Belongs to the binding-protein-dependent transport system permease family. HisMQ subfamily.</text>
</comment>
<proteinExistence type="inferred from homology"/>
<dbReference type="PANTHER" id="PTHR30614:SF10">
    <property type="entry name" value="ARGININE ABC TRANSPORTER PERMEASE PROTEIN ARTM"/>
    <property type="match status" value="1"/>
</dbReference>
<dbReference type="InterPro" id="IPR010065">
    <property type="entry name" value="AA_ABC_transptr_permease_3TM"/>
</dbReference>
<gene>
    <name evidence="11" type="ORF">HMH01_11295</name>
</gene>
<evidence type="ECO:0000256" key="5">
    <source>
        <dbReference type="ARBA" id="ARBA00022519"/>
    </source>
</evidence>
<keyword evidence="4" id="KW-1003">Cell membrane</keyword>
<dbReference type="GO" id="GO:0006865">
    <property type="term" value="P:amino acid transport"/>
    <property type="evidence" value="ECO:0007669"/>
    <property type="project" value="TreeGrafter"/>
</dbReference>
<feature type="transmembrane region" description="Helical" evidence="9">
    <location>
        <begin position="53"/>
        <end position="73"/>
    </location>
</feature>
<dbReference type="Proteomes" id="UP000572377">
    <property type="component" value="Unassembled WGS sequence"/>
</dbReference>
<dbReference type="EMBL" id="JABFBC010000002">
    <property type="protein sequence ID" value="NNU81022.1"/>
    <property type="molecule type" value="Genomic_DNA"/>
</dbReference>
<dbReference type="InterPro" id="IPR035906">
    <property type="entry name" value="MetI-like_sf"/>
</dbReference>
<evidence type="ECO:0000259" key="10">
    <source>
        <dbReference type="PROSITE" id="PS50928"/>
    </source>
</evidence>
<dbReference type="SUPFAM" id="SSF161098">
    <property type="entry name" value="MetI-like"/>
    <property type="match status" value="1"/>
</dbReference>
<keyword evidence="7 9" id="KW-1133">Transmembrane helix</keyword>
<keyword evidence="6 9" id="KW-0812">Transmembrane</keyword>
<dbReference type="InterPro" id="IPR000515">
    <property type="entry name" value="MetI-like"/>
</dbReference>
<protein>
    <submittedName>
        <fullName evidence="11">ABC transporter permease subunit</fullName>
    </submittedName>
</protein>
<feature type="domain" description="ABC transmembrane type-1" evidence="10">
    <location>
        <begin position="17"/>
        <end position="214"/>
    </location>
</feature>
<keyword evidence="12" id="KW-1185">Reference proteome</keyword>
<dbReference type="RefSeq" id="WP_171325601.1">
    <property type="nucleotide sequence ID" value="NZ_JABFBC010000002.1"/>
</dbReference>
<comment type="subcellular location">
    <subcellularLocation>
        <location evidence="1">Cell inner membrane</location>
        <topology evidence="1">Multi-pass membrane protein</topology>
    </subcellularLocation>
    <subcellularLocation>
        <location evidence="9">Cell membrane</location>
        <topology evidence="9">Multi-pass membrane protein</topology>
    </subcellularLocation>
</comment>
<sequence>MNLGLIAENWQLFAQGVWTTLVLTLLALAIGFAIALPCGIARARRVRYLSPAINAYVYLFRGTPLLVQLYLIYYGLSQFEAVRDSFLWPYLRSAWWCALVTFALNSGAYATEIIRGAVETTPEGELEAARALGLSERQVTWLVLIPSALRRALPQYGNEVVFMLHGSVVASIITIQDILGAGRTLNAKFYVAYEGFLTAAALYMLLTFGFVMVFRALERRYLKHLNLRPVKTGPLPAVMR</sequence>
<comment type="caution">
    <text evidence="11">The sequence shown here is derived from an EMBL/GenBank/DDBJ whole genome shotgun (WGS) entry which is preliminary data.</text>
</comment>
<evidence type="ECO:0000256" key="3">
    <source>
        <dbReference type="ARBA" id="ARBA00022448"/>
    </source>
</evidence>
<reference evidence="11 12" key="1">
    <citation type="submission" date="2020-05" db="EMBL/GenBank/DDBJ databases">
        <title>Gimesia benthica sp. nov., a novel planctomycete isolated from a deep-sea water sample of the Northwest Indian Ocean.</title>
        <authorList>
            <person name="Wang J."/>
            <person name="Ruan C."/>
            <person name="Song L."/>
            <person name="Zhu Y."/>
            <person name="Li A."/>
            <person name="Zheng X."/>
            <person name="Wang L."/>
            <person name="Lu Z."/>
            <person name="Huang Y."/>
            <person name="Du W."/>
            <person name="Zhou Y."/>
            <person name="Huang L."/>
            <person name="Dai X."/>
        </authorList>
    </citation>
    <scope>NUCLEOTIDE SEQUENCE [LARGE SCALE GENOMIC DNA]</scope>
    <source>
        <strain evidence="11 12">YYQ-30</strain>
    </source>
</reference>
<dbReference type="GO" id="GO:0022857">
    <property type="term" value="F:transmembrane transporter activity"/>
    <property type="evidence" value="ECO:0007669"/>
    <property type="project" value="InterPro"/>
</dbReference>
<evidence type="ECO:0000256" key="1">
    <source>
        <dbReference type="ARBA" id="ARBA00004429"/>
    </source>
</evidence>
<dbReference type="Pfam" id="PF00528">
    <property type="entry name" value="BPD_transp_1"/>
    <property type="match status" value="1"/>
</dbReference>
<evidence type="ECO:0000256" key="8">
    <source>
        <dbReference type="ARBA" id="ARBA00023136"/>
    </source>
</evidence>
<keyword evidence="5" id="KW-0997">Cell inner membrane</keyword>
<feature type="transmembrane region" description="Helical" evidence="9">
    <location>
        <begin position="20"/>
        <end position="41"/>
    </location>
</feature>
<evidence type="ECO:0000313" key="11">
    <source>
        <dbReference type="EMBL" id="NNU81022.1"/>
    </source>
</evidence>
<feature type="transmembrane region" description="Helical" evidence="9">
    <location>
        <begin position="160"/>
        <end position="179"/>
    </location>
</feature>
<evidence type="ECO:0000256" key="7">
    <source>
        <dbReference type="ARBA" id="ARBA00022989"/>
    </source>
</evidence>
<dbReference type="Gene3D" id="1.10.3720.10">
    <property type="entry name" value="MetI-like"/>
    <property type="match status" value="1"/>
</dbReference>
<dbReference type="PANTHER" id="PTHR30614">
    <property type="entry name" value="MEMBRANE COMPONENT OF AMINO ACID ABC TRANSPORTER"/>
    <property type="match status" value="1"/>
</dbReference>
<evidence type="ECO:0000256" key="6">
    <source>
        <dbReference type="ARBA" id="ARBA00022692"/>
    </source>
</evidence>
<dbReference type="InterPro" id="IPR043429">
    <property type="entry name" value="ArtM/GltK/GlnP/TcyL/YhdX-like"/>
</dbReference>
<dbReference type="PROSITE" id="PS50928">
    <property type="entry name" value="ABC_TM1"/>
    <property type="match status" value="1"/>
</dbReference>
<dbReference type="AlphaFoldDB" id="A0A849L4A1"/>
<evidence type="ECO:0000256" key="9">
    <source>
        <dbReference type="RuleBase" id="RU363032"/>
    </source>
</evidence>
<accession>A0A849L4A1</accession>
<dbReference type="NCBIfam" id="TIGR01726">
    <property type="entry name" value="HEQRo_perm_3TM"/>
    <property type="match status" value="1"/>
</dbReference>
<evidence type="ECO:0000256" key="4">
    <source>
        <dbReference type="ARBA" id="ARBA00022475"/>
    </source>
</evidence>
<keyword evidence="8 9" id="KW-0472">Membrane</keyword>
<dbReference type="GO" id="GO:0043190">
    <property type="term" value="C:ATP-binding cassette (ABC) transporter complex"/>
    <property type="evidence" value="ECO:0007669"/>
    <property type="project" value="InterPro"/>
</dbReference>
<feature type="transmembrane region" description="Helical" evidence="9">
    <location>
        <begin position="191"/>
        <end position="214"/>
    </location>
</feature>
<name>A0A849L4A1_9RHOB</name>
<evidence type="ECO:0000256" key="2">
    <source>
        <dbReference type="ARBA" id="ARBA00010072"/>
    </source>
</evidence>
<keyword evidence="3 9" id="KW-0813">Transport</keyword>
<evidence type="ECO:0000313" key="12">
    <source>
        <dbReference type="Proteomes" id="UP000572377"/>
    </source>
</evidence>
<organism evidence="11 12">
    <name type="scientific">Halovulum dunhuangense</name>
    <dbReference type="NCBI Taxonomy" id="1505036"/>
    <lineage>
        <taxon>Bacteria</taxon>
        <taxon>Pseudomonadati</taxon>
        <taxon>Pseudomonadota</taxon>
        <taxon>Alphaproteobacteria</taxon>
        <taxon>Rhodobacterales</taxon>
        <taxon>Paracoccaceae</taxon>
        <taxon>Halovulum</taxon>
    </lineage>
</organism>